<organism evidence="5 6">
    <name type="scientific">Clostridium neuense</name>
    <dbReference type="NCBI Taxonomy" id="1728934"/>
    <lineage>
        <taxon>Bacteria</taxon>
        <taxon>Bacillati</taxon>
        <taxon>Bacillota</taxon>
        <taxon>Clostridia</taxon>
        <taxon>Eubacteriales</taxon>
        <taxon>Clostridiaceae</taxon>
        <taxon>Clostridium</taxon>
    </lineage>
</organism>
<gene>
    <name evidence="5" type="ORF">ACJDT4_15325</name>
</gene>
<evidence type="ECO:0000256" key="2">
    <source>
        <dbReference type="PROSITE-ProRule" id="PRU00284"/>
    </source>
</evidence>
<feature type="compositionally biased region" description="Polar residues" evidence="3">
    <location>
        <begin position="354"/>
        <end position="363"/>
    </location>
</feature>
<protein>
    <submittedName>
        <fullName evidence="5">Methyl-accepting chemotaxis protein</fullName>
    </submittedName>
</protein>
<evidence type="ECO:0000259" key="4">
    <source>
        <dbReference type="PROSITE" id="PS50111"/>
    </source>
</evidence>
<dbReference type="Proteomes" id="UP001623592">
    <property type="component" value="Unassembled WGS sequence"/>
</dbReference>
<dbReference type="EMBL" id="JBJIAA010000012">
    <property type="protein sequence ID" value="MFL0251789.1"/>
    <property type="molecule type" value="Genomic_DNA"/>
</dbReference>
<evidence type="ECO:0000313" key="5">
    <source>
        <dbReference type="EMBL" id="MFL0251789.1"/>
    </source>
</evidence>
<proteinExistence type="predicted"/>
<feature type="region of interest" description="Disordered" evidence="3">
    <location>
        <begin position="335"/>
        <end position="363"/>
    </location>
</feature>
<feature type="domain" description="Methyl-accepting transducer" evidence="4">
    <location>
        <begin position="217"/>
        <end position="384"/>
    </location>
</feature>
<keyword evidence="1 2" id="KW-0807">Transducer</keyword>
<evidence type="ECO:0000256" key="3">
    <source>
        <dbReference type="SAM" id="MobiDB-lite"/>
    </source>
</evidence>
<evidence type="ECO:0000313" key="6">
    <source>
        <dbReference type="Proteomes" id="UP001623592"/>
    </source>
</evidence>
<evidence type="ECO:0000256" key="1">
    <source>
        <dbReference type="ARBA" id="ARBA00023224"/>
    </source>
</evidence>
<dbReference type="PROSITE" id="PS50111">
    <property type="entry name" value="CHEMOTAXIS_TRANSDUC_2"/>
    <property type="match status" value="1"/>
</dbReference>
<dbReference type="Pfam" id="PF00015">
    <property type="entry name" value="MCPsignal"/>
    <property type="match status" value="1"/>
</dbReference>
<accession>A0ABW8TLH6</accession>
<name>A0ABW8TLH6_9CLOT</name>
<dbReference type="Gene3D" id="1.10.287.950">
    <property type="entry name" value="Methyl-accepting chemotaxis protein"/>
    <property type="match status" value="1"/>
</dbReference>
<dbReference type="PANTHER" id="PTHR32089">
    <property type="entry name" value="METHYL-ACCEPTING CHEMOTAXIS PROTEIN MCPB"/>
    <property type="match status" value="1"/>
</dbReference>
<feature type="compositionally biased region" description="Low complexity" evidence="3">
    <location>
        <begin position="342"/>
        <end position="353"/>
    </location>
</feature>
<dbReference type="PANTHER" id="PTHR32089:SF112">
    <property type="entry name" value="LYSOZYME-LIKE PROTEIN-RELATED"/>
    <property type="match status" value="1"/>
</dbReference>
<dbReference type="RefSeq" id="WP_406788438.1">
    <property type="nucleotide sequence ID" value="NZ_JBJIAA010000012.1"/>
</dbReference>
<dbReference type="InterPro" id="IPR004089">
    <property type="entry name" value="MCPsignal_dom"/>
</dbReference>
<keyword evidence="6" id="KW-1185">Reference proteome</keyword>
<comment type="caution">
    <text evidence="5">The sequence shown here is derived from an EMBL/GenBank/DDBJ whole genome shotgun (WGS) entry which is preliminary data.</text>
</comment>
<dbReference type="SMART" id="SM00283">
    <property type="entry name" value="MA"/>
    <property type="match status" value="1"/>
</dbReference>
<dbReference type="SUPFAM" id="SSF58104">
    <property type="entry name" value="Methyl-accepting chemotaxis protein (MCP) signaling domain"/>
    <property type="match status" value="1"/>
</dbReference>
<reference evidence="5 6" key="1">
    <citation type="submission" date="2024-11" db="EMBL/GenBank/DDBJ databases">
        <authorList>
            <person name="Heng Y.C."/>
            <person name="Lim A.C.H."/>
            <person name="Lee J.K.Y."/>
            <person name="Kittelmann S."/>
        </authorList>
    </citation>
    <scope>NUCLEOTIDE SEQUENCE [LARGE SCALE GENOMIC DNA]</scope>
    <source>
        <strain evidence="5 6">WILCCON 0114</strain>
    </source>
</reference>
<sequence length="384" mass="42078">MISISGLDYLKSSSELQADSIPGGVLYLIIEDDTFTWRKASKSFDLDIFKVGENLSEKSIAKRAMKEKKTLVENIPRSIYGVRLKTIVEPLVNDKGECVGAFSIIFPLIHPIMSSFKDFAPVLAEMFSEGAVIYATDLQKLILKQASSSFDVDFLKPGKLVSESPITKKVIESKKEAVQEINDPKIYESKLLITIEPIFSSENKDEVIGTLGIAIPKKVAQNLINMSENMETGLSGISAAIEQLAASASQIHTNEQKLNQEISEVSSLSEQIIELSYFIKKIADETKMLGLNAAIESARAGEAGKGFGVVSQQIRKLSDQSKETVPKIKSLTDKIKEKADNSSKMSENSMFSSQEQASATEEVTASIEELTALSTELNKIAHKL</sequence>